<dbReference type="RefSeq" id="WP_160208087.1">
    <property type="nucleotide sequence ID" value="NZ_QXWZ01000001.1"/>
</dbReference>
<evidence type="ECO:0000313" key="2">
    <source>
        <dbReference type="EMBL" id="NBI77313.1"/>
    </source>
</evidence>
<comment type="caution">
    <text evidence="2">The sequence shown here is derived from an EMBL/GenBank/DDBJ whole genome shotgun (WGS) entry which is preliminary data.</text>
</comment>
<dbReference type="EMBL" id="QXWZ01000001">
    <property type="protein sequence ID" value="NBI77313.1"/>
    <property type="molecule type" value="Genomic_DNA"/>
</dbReference>
<dbReference type="Proteomes" id="UP000446348">
    <property type="component" value="Unassembled WGS sequence"/>
</dbReference>
<accession>A0A845RC55</accession>
<dbReference type="PROSITE" id="PS51257">
    <property type="entry name" value="PROKAR_LIPOPROTEIN"/>
    <property type="match status" value="1"/>
</dbReference>
<feature type="signal peptide" evidence="1">
    <location>
        <begin position="1"/>
        <end position="19"/>
    </location>
</feature>
<sequence length="344" mass="37691">MRKRLIAVPLLCGALLSLAACGNYAIPDSTPPPSQAVAANPFEAAEEDAGFLAMLTHEAASADFSESGERLPFPYDGGEFRLEYQFSLSGKMDTVGFLLFLDGQPQPYKVNDTTAEYEYCHSFPAGEDQSFSFLFEPVTGSAGDTLALTVVSITNPDFQPDMESTSSYGWYHKTLDSYVELKFNVDAPAAHSDLPPVREIFSQSEAREEKATARYVENELPKYGWGGVSMDTLDSGIYYTFSCDGGITYDNLRVSAPVPLRFTMCGTAGTSYSIAFFLDHQPVKLDESTFCSITLNKGGVMELEAVIDPDKLGQFHTFYCVAVPQDGVSAPFFKTNSILLYKEN</sequence>
<protein>
    <submittedName>
        <fullName evidence="2">Uncharacterized protein</fullName>
    </submittedName>
</protein>
<reference evidence="2 3" key="1">
    <citation type="submission" date="2018-08" db="EMBL/GenBank/DDBJ databases">
        <title>Murine metabolic-syndrome-specific gut microbial biobank.</title>
        <authorList>
            <person name="Liu C."/>
        </authorList>
    </citation>
    <scope>NUCLEOTIDE SEQUENCE [LARGE SCALE GENOMIC DNA]</scope>
    <source>
        <strain evidence="2 3">X69</strain>
    </source>
</reference>
<gene>
    <name evidence="2" type="ORF">D3Z39_00220</name>
</gene>
<dbReference type="AlphaFoldDB" id="A0A845RC55"/>
<feature type="chain" id="PRO_5039149403" evidence="1">
    <location>
        <begin position="20"/>
        <end position="344"/>
    </location>
</feature>
<proteinExistence type="predicted"/>
<keyword evidence="1" id="KW-0732">Signal</keyword>
<organism evidence="2 3">
    <name type="scientific">Anaerotruncus colihominis</name>
    <dbReference type="NCBI Taxonomy" id="169435"/>
    <lineage>
        <taxon>Bacteria</taxon>
        <taxon>Bacillati</taxon>
        <taxon>Bacillota</taxon>
        <taxon>Clostridia</taxon>
        <taxon>Eubacteriales</taxon>
        <taxon>Oscillospiraceae</taxon>
        <taxon>Anaerotruncus</taxon>
    </lineage>
</organism>
<evidence type="ECO:0000313" key="3">
    <source>
        <dbReference type="Proteomes" id="UP000446348"/>
    </source>
</evidence>
<evidence type="ECO:0000256" key="1">
    <source>
        <dbReference type="SAM" id="SignalP"/>
    </source>
</evidence>
<name>A0A845RC55_9FIRM</name>
<dbReference type="OrthoDB" id="2531933at2"/>